<dbReference type="InterPro" id="IPR012970">
    <property type="entry name" value="Lyase_8_alpha_N"/>
</dbReference>
<dbReference type="InterPro" id="IPR011013">
    <property type="entry name" value="Gal_mutarotase_sf_dom"/>
</dbReference>
<keyword evidence="3 7" id="KW-0456">Lyase</keyword>
<accession>A0A0D7BN43</accession>
<organism evidence="7 8">
    <name type="scientific">Cylindrobasidium torrendii FP15055 ss-10</name>
    <dbReference type="NCBI Taxonomy" id="1314674"/>
    <lineage>
        <taxon>Eukaryota</taxon>
        <taxon>Fungi</taxon>
        <taxon>Dikarya</taxon>
        <taxon>Basidiomycota</taxon>
        <taxon>Agaricomycotina</taxon>
        <taxon>Agaricomycetes</taxon>
        <taxon>Agaricomycetidae</taxon>
        <taxon>Agaricales</taxon>
        <taxon>Marasmiineae</taxon>
        <taxon>Physalacriaceae</taxon>
        <taxon>Cylindrobasidium</taxon>
    </lineage>
</organism>
<feature type="domain" description="Polysaccharide lyase family 8 central" evidence="4">
    <location>
        <begin position="356"/>
        <end position="608"/>
    </location>
</feature>
<dbReference type="GO" id="GO:0030246">
    <property type="term" value="F:carbohydrate binding"/>
    <property type="evidence" value="ECO:0007669"/>
    <property type="project" value="InterPro"/>
</dbReference>
<dbReference type="GO" id="GO:0016837">
    <property type="term" value="F:carbon-oxygen lyase activity, acting on polysaccharides"/>
    <property type="evidence" value="ECO:0007669"/>
    <property type="project" value="UniProtKB-ARBA"/>
</dbReference>
<keyword evidence="2" id="KW-0732">Signal</keyword>
<feature type="domain" description="Polysaccharide lyase family 8 C-terminal" evidence="5">
    <location>
        <begin position="626"/>
        <end position="699"/>
    </location>
</feature>
<feature type="domain" description="Polysaccharide lyase 8 N-terminal alpha-helical" evidence="6">
    <location>
        <begin position="4"/>
        <end position="269"/>
    </location>
</feature>
<dbReference type="Gene3D" id="2.60.220.10">
    <property type="entry name" value="Polysaccharide lyase family 8-like, C-terminal"/>
    <property type="match status" value="1"/>
</dbReference>
<dbReference type="GO" id="GO:0005576">
    <property type="term" value="C:extracellular region"/>
    <property type="evidence" value="ECO:0007669"/>
    <property type="project" value="InterPro"/>
</dbReference>
<dbReference type="PANTHER" id="PTHR38481">
    <property type="entry name" value="HYALURONATE LYASE"/>
    <property type="match status" value="1"/>
</dbReference>
<sequence length="734" mass="79812">MRNKRITSIVSSLDTTSAQISQWQSSLKADGSWPDVDYTTGCAARRANWPAQDHWSRLNAFAAAWQGGTPNAPGFENQTAILDATLLGMKWWFDRDFTNIACLDKGGTDSCPCSNTDNTLWNTNWFGNIIGVPSIVSRTCLLLGSSLPQSARDHCILMTGRSYNTFTYNPRPGYLSGANILDVVRIAVDQGLLTDDMFLLGGAYQKAHDEMVIKTTVKADGIRNDGSFGQHTGLLYNGNYGKDYSNDVVALELIAAGTEFAANPTARAALGTLFDGDQWMAFFNSVSKRVFWDLSVIPRFISFPVGDGQASGSLGMNLADVRALGSAWSSAAIQKFASIADQNNMDGANAGKVYGNRMYYANDYMVQRGAGYVSTLKMYSSRTKNTECTNTQNPFGFHLSDGVMYTYQRGNEYEDIAAAWDWELIPGSTVDYRATPLSCDRAGWTGLAPFVGGVSTGSAGVAAMRYTNPYTKTLQWQKAWFFLPGDVQHVMVSNIVSTSGAPVYSVFDQKRHLGSVIVDGQEMSFPSATPVARPNTSSLWHDNVGYLFANSSQAVTLNVQVGRKQGDWSKIGTSTAPPVDVDLFSAWLQHDAKNLSRPIAYTTFPNIDRASFLSKIRTFSIKSNMNDAHVSAVYYQPQDMAMMVFWDAAGGTATLDLSSSAVGKVTLTVQANGNAAVIYDRKAGRVYVSDPSQSRDSVQLKITTVSSRAATQNKTVRVTFPRDGTAGSTQSAVV</sequence>
<evidence type="ECO:0000259" key="5">
    <source>
        <dbReference type="Pfam" id="PF02884"/>
    </source>
</evidence>
<name>A0A0D7BN43_9AGAR</name>
<dbReference type="PANTHER" id="PTHR38481:SF1">
    <property type="entry name" value="HYALURONATE LYASE"/>
    <property type="match status" value="1"/>
</dbReference>
<evidence type="ECO:0000259" key="6">
    <source>
        <dbReference type="Pfam" id="PF08124"/>
    </source>
</evidence>
<dbReference type="SUPFAM" id="SSF74650">
    <property type="entry name" value="Galactose mutarotase-like"/>
    <property type="match status" value="1"/>
</dbReference>
<dbReference type="EMBL" id="KN880452">
    <property type="protein sequence ID" value="KIY71594.1"/>
    <property type="molecule type" value="Genomic_DNA"/>
</dbReference>
<evidence type="ECO:0000256" key="3">
    <source>
        <dbReference type="ARBA" id="ARBA00023239"/>
    </source>
</evidence>
<evidence type="ECO:0000313" key="7">
    <source>
        <dbReference type="EMBL" id="KIY71594.1"/>
    </source>
</evidence>
<dbReference type="Pfam" id="PF02278">
    <property type="entry name" value="Lyase_8"/>
    <property type="match status" value="1"/>
</dbReference>
<evidence type="ECO:0000313" key="8">
    <source>
        <dbReference type="Proteomes" id="UP000054007"/>
    </source>
</evidence>
<dbReference type="AlphaFoldDB" id="A0A0D7BN43"/>
<dbReference type="OrthoDB" id="5980780at2759"/>
<comment type="similarity">
    <text evidence="1">Belongs to the polysaccharide lyase 8 family.</text>
</comment>
<gene>
    <name evidence="7" type="ORF">CYLTODRAFT_368909</name>
</gene>
<evidence type="ECO:0000256" key="1">
    <source>
        <dbReference type="ARBA" id="ARBA00006699"/>
    </source>
</evidence>
<dbReference type="InterPro" id="IPR011071">
    <property type="entry name" value="Lyase_8-like_C"/>
</dbReference>
<protein>
    <submittedName>
        <fullName evidence="7">Polysaccharide lyase family 8 protein</fullName>
    </submittedName>
</protein>
<dbReference type="InterPro" id="IPR004103">
    <property type="entry name" value="Lyase_8_C"/>
</dbReference>
<evidence type="ECO:0000259" key="4">
    <source>
        <dbReference type="Pfam" id="PF02278"/>
    </source>
</evidence>
<dbReference type="Gene3D" id="2.70.98.10">
    <property type="match status" value="1"/>
</dbReference>
<dbReference type="InterPro" id="IPR003159">
    <property type="entry name" value="Lyase_8_central_dom"/>
</dbReference>
<reference evidence="7 8" key="1">
    <citation type="journal article" date="2015" name="Fungal Genet. Biol.">
        <title>Evolution of novel wood decay mechanisms in Agaricales revealed by the genome sequences of Fistulina hepatica and Cylindrobasidium torrendii.</title>
        <authorList>
            <person name="Floudas D."/>
            <person name="Held B.W."/>
            <person name="Riley R."/>
            <person name="Nagy L.G."/>
            <person name="Koehler G."/>
            <person name="Ransdell A.S."/>
            <person name="Younus H."/>
            <person name="Chow J."/>
            <person name="Chiniquy J."/>
            <person name="Lipzen A."/>
            <person name="Tritt A."/>
            <person name="Sun H."/>
            <person name="Haridas S."/>
            <person name="LaButti K."/>
            <person name="Ohm R.A."/>
            <person name="Kues U."/>
            <person name="Blanchette R.A."/>
            <person name="Grigoriev I.V."/>
            <person name="Minto R.E."/>
            <person name="Hibbett D.S."/>
        </authorList>
    </citation>
    <scope>NUCLEOTIDE SEQUENCE [LARGE SCALE GENOMIC DNA]</scope>
    <source>
        <strain evidence="7 8">FP15055 ss-10</strain>
    </source>
</reference>
<dbReference type="Proteomes" id="UP000054007">
    <property type="component" value="Unassembled WGS sequence"/>
</dbReference>
<dbReference type="Pfam" id="PF02884">
    <property type="entry name" value="Lyase_8_C"/>
    <property type="match status" value="1"/>
</dbReference>
<dbReference type="GO" id="GO:0005975">
    <property type="term" value="P:carbohydrate metabolic process"/>
    <property type="evidence" value="ECO:0007669"/>
    <property type="project" value="InterPro"/>
</dbReference>
<evidence type="ECO:0000256" key="2">
    <source>
        <dbReference type="ARBA" id="ARBA00022729"/>
    </source>
</evidence>
<proteinExistence type="inferred from homology"/>
<keyword evidence="8" id="KW-1185">Reference proteome</keyword>
<dbReference type="Gene3D" id="1.50.10.100">
    <property type="entry name" value="Chondroitin AC/alginate lyase"/>
    <property type="match status" value="1"/>
</dbReference>
<dbReference type="SUPFAM" id="SSF48230">
    <property type="entry name" value="Chondroitin AC/alginate lyase"/>
    <property type="match status" value="1"/>
</dbReference>
<dbReference type="SUPFAM" id="SSF49863">
    <property type="entry name" value="Hyaluronate lyase-like, C-terminal domain"/>
    <property type="match status" value="1"/>
</dbReference>
<dbReference type="InterPro" id="IPR038970">
    <property type="entry name" value="Lyase_8"/>
</dbReference>
<dbReference type="InterPro" id="IPR008929">
    <property type="entry name" value="Chondroitin_lyas"/>
</dbReference>
<dbReference type="InterPro" id="IPR014718">
    <property type="entry name" value="GH-type_carb-bd"/>
</dbReference>
<dbReference type="Pfam" id="PF08124">
    <property type="entry name" value="Lyase_8_N"/>
    <property type="match status" value="1"/>
</dbReference>